<dbReference type="InterPro" id="IPR037061">
    <property type="entry name" value="Lytic_TGlycoase_superhlx_L_sf"/>
</dbReference>
<comment type="similarity">
    <text evidence="1">Belongs to the transglycosylase Slt family.</text>
</comment>
<dbReference type="SUPFAM" id="SSF53955">
    <property type="entry name" value="Lysozyme-like"/>
    <property type="match status" value="1"/>
</dbReference>
<dbReference type="GO" id="GO:0000270">
    <property type="term" value="P:peptidoglycan metabolic process"/>
    <property type="evidence" value="ECO:0007669"/>
    <property type="project" value="InterPro"/>
</dbReference>
<evidence type="ECO:0000256" key="2">
    <source>
        <dbReference type="ARBA" id="ARBA00022729"/>
    </source>
</evidence>
<dbReference type="InterPro" id="IPR023346">
    <property type="entry name" value="Lysozyme-like_dom_sf"/>
</dbReference>
<dbReference type="Pfam" id="PF14718">
    <property type="entry name" value="SLT_L"/>
    <property type="match status" value="1"/>
</dbReference>
<protein>
    <submittedName>
        <fullName evidence="6">Transglycosylase SLT domain-containing protein</fullName>
    </submittedName>
</protein>
<evidence type="ECO:0000259" key="5">
    <source>
        <dbReference type="Pfam" id="PF14718"/>
    </source>
</evidence>
<dbReference type="RefSeq" id="WP_251261421.1">
    <property type="nucleotide sequence ID" value="NZ_JAMQGP010000003.1"/>
</dbReference>
<feature type="domain" description="Lytic transglycosylase superhelical linker" evidence="5">
    <location>
        <begin position="405"/>
        <end position="469"/>
    </location>
</feature>
<dbReference type="Gene3D" id="1.10.530.10">
    <property type="match status" value="1"/>
</dbReference>
<keyword evidence="2 3" id="KW-0732">Signal</keyword>
<dbReference type="GO" id="GO:0004553">
    <property type="term" value="F:hydrolase activity, hydrolyzing O-glycosyl compounds"/>
    <property type="evidence" value="ECO:0007669"/>
    <property type="project" value="InterPro"/>
</dbReference>
<dbReference type="GO" id="GO:0008933">
    <property type="term" value="F:peptidoglycan lytic transglycosylase activity"/>
    <property type="evidence" value="ECO:0007669"/>
    <property type="project" value="InterPro"/>
</dbReference>
<dbReference type="InterPro" id="IPR012289">
    <property type="entry name" value="Lytic_TGlycosylase_superhlx_L"/>
</dbReference>
<comment type="caution">
    <text evidence="6">The sequence shown here is derived from an EMBL/GenBank/DDBJ whole genome shotgun (WGS) entry which is preliminary data.</text>
</comment>
<evidence type="ECO:0000313" key="7">
    <source>
        <dbReference type="Proteomes" id="UP001165393"/>
    </source>
</evidence>
<dbReference type="Proteomes" id="UP001165393">
    <property type="component" value="Unassembled WGS sequence"/>
</dbReference>
<feature type="chain" id="PRO_5041392072" evidence="3">
    <location>
        <begin position="27"/>
        <end position="642"/>
    </location>
</feature>
<keyword evidence="7" id="KW-1185">Reference proteome</keyword>
<dbReference type="InterPro" id="IPR000189">
    <property type="entry name" value="Transglyc_AS"/>
</dbReference>
<reference evidence="6 7" key="1">
    <citation type="journal article" date="2013" name="Antonie Van Leeuwenhoek">
        <title>Echinimonas agarilytica gen. nov., sp. nov., a new gammaproteobacterium isolated from the sea urchin Strongylocentrotus intermedius.</title>
        <authorList>
            <person name="Nedashkovskaya O.I."/>
            <person name="Stenkova A.M."/>
            <person name="Zhukova N.V."/>
            <person name="Van Trappen S."/>
            <person name="Lee J.S."/>
            <person name="Kim S.B."/>
        </authorList>
    </citation>
    <scope>NUCLEOTIDE SEQUENCE [LARGE SCALE GENOMIC DNA]</scope>
    <source>
        <strain evidence="6 7">KMM 6351</strain>
    </source>
</reference>
<sequence>MTITSAFRTHIFALSISIVCATSAHAAPDVSPYLEANKALRTGKTDQYIQLRRALNDDPLSIYLDYRYLSPRISNQSVSTVNEFLSRAEGTPLALRLKRRYLALQGKKRNWKNFLAVSPTEPTRTELRCYYHRALLQSGQAEQAYAGAESLWLSGKSQPKACDTLFSEWAKAGQRSNDDVWRRMLLTYDARQSSLMTYLSRKLTGEYKASGEKLRELYQNPRRISRYKDFKKDTGRNRDIVSSALRKLARTSPQQAIKHWTHYQAAFKFERAQASEITKQLVLYSYSRNDSTASQWADQQLASLQVDQLTDRRIRQLLRKQDWQAVEARIYDLSEKEQQSERWQYWLAHIERSRGEAQKADERLTKIAGNRGYYSYLAADMMETPYQLNKNAGKTSEQASHTILSDAGLKRVEALIAADEPDNANSEWIYLLRRASSEQKVALANYALTQGWWHMAINSAIQAGEWDDVTLRFPLGYEEDFKTFAKMRNVDISLLMAIARRESTFNPRARSPKDARGLMQLMPATAKATAKKIGLRYKGTESLYQSETNIRLGSAYIKQVLGQFNQNQILAIASYNAGPHRVKRWVNDDTTLPFDVWVETIPFKETRAYVQAVLAYRVIYDLKLNGKTTSSMLTSKEKAAKY</sequence>
<name>A0AA41W6H2_9GAMM</name>
<feature type="signal peptide" evidence="3">
    <location>
        <begin position="1"/>
        <end position="26"/>
    </location>
</feature>
<dbReference type="Gene3D" id="1.10.1240.20">
    <property type="entry name" value="Lytic transglycosylase, superhelical linker domain"/>
    <property type="match status" value="1"/>
</dbReference>
<evidence type="ECO:0000256" key="3">
    <source>
        <dbReference type="SAM" id="SignalP"/>
    </source>
</evidence>
<dbReference type="EMBL" id="JAMQGP010000003">
    <property type="protein sequence ID" value="MCM2679516.1"/>
    <property type="molecule type" value="Genomic_DNA"/>
</dbReference>
<evidence type="ECO:0000259" key="4">
    <source>
        <dbReference type="Pfam" id="PF01464"/>
    </source>
</evidence>
<accession>A0AA41W6H2</accession>
<dbReference type="SUPFAM" id="SSF48435">
    <property type="entry name" value="Bacterial muramidases"/>
    <property type="match status" value="1"/>
</dbReference>
<dbReference type="Gene3D" id="1.25.20.10">
    <property type="entry name" value="Bacterial muramidases"/>
    <property type="match status" value="1"/>
</dbReference>
<organism evidence="6 7">
    <name type="scientific">Echinimonas agarilytica</name>
    <dbReference type="NCBI Taxonomy" id="1215918"/>
    <lineage>
        <taxon>Bacteria</taxon>
        <taxon>Pseudomonadati</taxon>
        <taxon>Pseudomonadota</taxon>
        <taxon>Gammaproteobacteria</taxon>
        <taxon>Alteromonadales</taxon>
        <taxon>Echinimonadaceae</taxon>
        <taxon>Echinimonas</taxon>
    </lineage>
</organism>
<dbReference type="InterPro" id="IPR008939">
    <property type="entry name" value="Lytic_TGlycosylase_superhlx_U"/>
</dbReference>
<dbReference type="PANTHER" id="PTHR37423:SF5">
    <property type="entry name" value="SOLUBLE LYTIC MUREIN TRANSGLYCOSYLASE"/>
    <property type="match status" value="1"/>
</dbReference>
<feature type="domain" description="Transglycosylase SLT" evidence="4">
    <location>
        <begin position="484"/>
        <end position="593"/>
    </location>
</feature>
<dbReference type="Pfam" id="PF01464">
    <property type="entry name" value="SLT"/>
    <property type="match status" value="1"/>
</dbReference>
<proteinExistence type="inferred from homology"/>
<dbReference type="CDD" id="cd13401">
    <property type="entry name" value="Slt70-like"/>
    <property type="match status" value="1"/>
</dbReference>
<evidence type="ECO:0000313" key="6">
    <source>
        <dbReference type="EMBL" id="MCM2679516.1"/>
    </source>
</evidence>
<dbReference type="AlphaFoldDB" id="A0AA41W6H2"/>
<gene>
    <name evidence="6" type="ORF">NAF29_07505</name>
</gene>
<dbReference type="PROSITE" id="PS00922">
    <property type="entry name" value="TRANSGLYCOSYLASE"/>
    <property type="match status" value="1"/>
</dbReference>
<dbReference type="GO" id="GO:0016020">
    <property type="term" value="C:membrane"/>
    <property type="evidence" value="ECO:0007669"/>
    <property type="project" value="InterPro"/>
</dbReference>
<dbReference type="GO" id="GO:0042597">
    <property type="term" value="C:periplasmic space"/>
    <property type="evidence" value="ECO:0007669"/>
    <property type="project" value="InterPro"/>
</dbReference>
<dbReference type="InterPro" id="IPR008258">
    <property type="entry name" value="Transglycosylase_SLT_dom_1"/>
</dbReference>
<dbReference type="PANTHER" id="PTHR37423">
    <property type="entry name" value="SOLUBLE LYTIC MUREIN TRANSGLYCOSYLASE-RELATED"/>
    <property type="match status" value="1"/>
</dbReference>
<evidence type="ECO:0000256" key="1">
    <source>
        <dbReference type="ARBA" id="ARBA00007734"/>
    </source>
</evidence>